<dbReference type="OrthoDB" id="9801077at2"/>
<dbReference type="InterPro" id="IPR051913">
    <property type="entry name" value="GH2_Domain-Containing"/>
</dbReference>
<dbReference type="InterPro" id="IPR006103">
    <property type="entry name" value="Glyco_hydro_2_cat"/>
</dbReference>
<feature type="domain" description="Glycoside hydrolase family 2 immunoglobulin-like beta-sandwich" evidence="4">
    <location>
        <begin position="227"/>
        <end position="353"/>
    </location>
</feature>
<dbReference type="AlphaFoldDB" id="A0A1I0BBQ0"/>
<dbReference type="Gene3D" id="2.60.40.10">
    <property type="entry name" value="Immunoglobulins"/>
    <property type="match status" value="1"/>
</dbReference>
<evidence type="ECO:0000313" key="7">
    <source>
        <dbReference type="EMBL" id="SET04275.1"/>
    </source>
</evidence>
<comment type="similarity">
    <text evidence="1">Belongs to the glycosyl hydrolase 2 family.</text>
</comment>
<evidence type="ECO:0000259" key="4">
    <source>
        <dbReference type="Pfam" id="PF00703"/>
    </source>
</evidence>
<protein>
    <submittedName>
        <fullName evidence="7">Beta-galactosidase</fullName>
    </submittedName>
</protein>
<name>A0A1I0BBQ0_9BACT</name>
<dbReference type="GO" id="GO:0005975">
    <property type="term" value="P:carbohydrate metabolic process"/>
    <property type="evidence" value="ECO:0007669"/>
    <property type="project" value="InterPro"/>
</dbReference>
<dbReference type="Proteomes" id="UP000181981">
    <property type="component" value="Unassembled WGS sequence"/>
</dbReference>
<evidence type="ECO:0000256" key="2">
    <source>
        <dbReference type="ARBA" id="ARBA00022801"/>
    </source>
</evidence>
<proteinExistence type="inferred from homology"/>
<dbReference type="InterPro" id="IPR006102">
    <property type="entry name" value="Ig-like_GH2"/>
</dbReference>
<organism evidence="7 8">
    <name type="scientific">Draconibacterium orientale</name>
    <dbReference type="NCBI Taxonomy" id="1168034"/>
    <lineage>
        <taxon>Bacteria</taxon>
        <taxon>Pseudomonadati</taxon>
        <taxon>Bacteroidota</taxon>
        <taxon>Bacteroidia</taxon>
        <taxon>Marinilabiliales</taxon>
        <taxon>Prolixibacteraceae</taxon>
        <taxon>Draconibacterium</taxon>
    </lineage>
</organism>
<evidence type="ECO:0000256" key="3">
    <source>
        <dbReference type="ARBA" id="ARBA00023295"/>
    </source>
</evidence>
<dbReference type="SUPFAM" id="SSF49785">
    <property type="entry name" value="Galactose-binding domain-like"/>
    <property type="match status" value="1"/>
</dbReference>
<dbReference type="InterPro" id="IPR013783">
    <property type="entry name" value="Ig-like_fold"/>
</dbReference>
<dbReference type="SUPFAM" id="SSF49303">
    <property type="entry name" value="beta-Galactosidase/glucuronidase domain"/>
    <property type="match status" value="1"/>
</dbReference>
<dbReference type="Gene3D" id="3.20.20.80">
    <property type="entry name" value="Glycosidases"/>
    <property type="match status" value="1"/>
</dbReference>
<keyword evidence="2" id="KW-0378">Hydrolase</keyword>
<dbReference type="RefSeq" id="WP_081804867.1">
    <property type="nucleotide sequence ID" value="NZ_FOHT01000005.1"/>
</dbReference>
<evidence type="ECO:0000259" key="5">
    <source>
        <dbReference type="Pfam" id="PF02836"/>
    </source>
</evidence>
<dbReference type="PANTHER" id="PTHR42732">
    <property type="entry name" value="BETA-GALACTOSIDASE"/>
    <property type="match status" value="1"/>
</dbReference>
<dbReference type="Pfam" id="PF02837">
    <property type="entry name" value="Glyco_hydro_2_N"/>
    <property type="match status" value="1"/>
</dbReference>
<keyword evidence="3" id="KW-0326">Glycosidase</keyword>
<dbReference type="InterPro" id="IPR017853">
    <property type="entry name" value="GH"/>
</dbReference>
<dbReference type="Pfam" id="PF02836">
    <property type="entry name" value="Glyco_hydro_2_C"/>
    <property type="match status" value="1"/>
</dbReference>
<reference evidence="7 8" key="1">
    <citation type="submission" date="2016-10" db="EMBL/GenBank/DDBJ databases">
        <authorList>
            <person name="de Groot N.N."/>
        </authorList>
    </citation>
    <scope>NUCLEOTIDE SEQUENCE [LARGE SCALE GENOMIC DNA]</scope>
    <source>
        <strain evidence="7 8">DSM 25947</strain>
    </source>
</reference>
<dbReference type="EMBL" id="FOHT01000005">
    <property type="protein sequence ID" value="SET04275.1"/>
    <property type="molecule type" value="Genomic_DNA"/>
</dbReference>
<dbReference type="InterPro" id="IPR006104">
    <property type="entry name" value="Glyco_hydro_2_N"/>
</dbReference>
<evidence type="ECO:0000313" key="8">
    <source>
        <dbReference type="Proteomes" id="UP000181981"/>
    </source>
</evidence>
<dbReference type="InterPro" id="IPR008979">
    <property type="entry name" value="Galactose-bd-like_sf"/>
</dbReference>
<dbReference type="PANTHER" id="PTHR42732:SF1">
    <property type="entry name" value="BETA-MANNOSIDASE"/>
    <property type="match status" value="1"/>
</dbReference>
<dbReference type="InterPro" id="IPR036156">
    <property type="entry name" value="Beta-gal/glucu_dom_sf"/>
</dbReference>
<dbReference type="Pfam" id="PF00703">
    <property type="entry name" value="Glyco_hydro_2"/>
    <property type="match status" value="1"/>
</dbReference>
<dbReference type="SUPFAM" id="SSF51445">
    <property type="entry name" value="(Trans)glycosidases"/>
    <property type="match status" value="1"/>
</dbReference>
<evidence type="ECO:0000259" key="6">
    <source>
        <dbReference type="Pfam" id="PF02837"/>
    </source>
</evidence>
<dbReference type="Gene3D" id="2.60.120.260">
    <property type="entry name" value="Galactose-binding domain-like"/>
    <property type="match status" value="1"/>
</dbReference>
<dbReference type="GO" id="GO:0004553">
    <property type="term" value="F:hydrolase activity, hydrolyzing O-glycosyl compounds"/>
    <property type="evidence" value="ECO:0007669"/>
    <property type="project" value="InterPro"/>
</dbReference>
<gene>
    <name evidence="7" type="ORF">SAMN05444285_10551</name>
</gene>
<feature type="domain" description="Glycoside hydrolase family 2 catalytic" evidence="5">
    <location>
        <begin position="357"/>
        <end position="513"/>
    </location>
</feature>
<accession>A0A1I0BBQ0</accession>
<evidence type="ECO:0000256" key="1">
    <source>
        <dbReference type="ARBA" id="ARBA00007401"/>
    </source>
</evidence>
<feature type="domain" description="Glycosyl hydrolases family 2 sugar binding" evidence="6">
    <location>
        <begin position="53"/>
        <end position="224"/>
    </location>
</feature>
<sequence length="1088" mass="122201">MMIRKNVFGLLITIICLTMSANVRGQYNYNHVFNPMKGFVDVTEKPLRDELILNGKWQFMPVFEKDIEKFIKPDNFNWENVPLKVPSPWNVNSFAERDGGDFLAYPSYPQKWEEAQMGWMKKDFELPEAWADKLVKLHFEAIAGFAKIYVNGELAGENLDIFFPTELDITSLLKPGKNEILVGVAKASLTDDQGKYGRRNYVAGSFWGQHIAGIWQDVSLIAVPELHIANVFVQPDVSNDLLNFEVTIQNNSDKEQNIQLDASVKEWFKEKTEDINLAPVQNGILKDEVLQIASNDKVKIAARESVIVKISAKVEGKLNYWTPETPNLYGSVISLKTGKKKIADTKYTRFGWRQFTIDGTHFLLNGERIVLKGDSWHFMGIPQMTRRYAWAWFQMLKDANANAVRLHAQPYPSFYLEVADEMGICVLDETGIWSSDGGPKMDSDAYWEYCKEHVKSLVIRDRNHASVFGWSVCNETLPVAIHVFHAPESIVQRQVDEINNWVAIVKENDPTRDWISGDGEDMRPTDLPTVIGHYGDENSMKNWSSQGKPWGVGETGMGYYGTPKQISAVNGNRAYESQLGRMEGLATEAYDLIGKQLGYDASYASVFNIIWYGLKPLPFGLKDTSRPSVPEDGIFFPEFQEGIPGMQPEGLGPYTSTVNPGYDPALPLYEPWPMFTAIQAINAEPQQPFKIEEKNTLGDMQASSEKIEQVGIISEENSDLKEYLVNMGVPFVDLNASQEATCGLLIIDGRTAVLGTEDQQIIKSAIESGAKILVWGVAAKNLSGLNEVLPYSIKLTDRETTSFILKSADPMLAELGNKDFYFTELTRRPVMTAGLSGEFVKNGTVLVEACNTDWRRWNSRPEYLKTAAVYRSEEEAKPEGAAIVKATSDNTDFYVSSIDLLQLKSEGEGLFKSLLTNLGVQLEEVPVNSLHALSAGGELERALVLGLEAGYEKMTNDQFTDQLEKNGASEMVQTSAEGFLEFGRKEEAAISFWVYSPRSMVDLLVEPDMPKLDLRVEGNQEASIFVNGKSFAAASGTQRLENLPLEKGWNHLFVKLKRQEGKRDWRTKIKLESNKEEFLREMNSSVGQ</sequence>